<feature type="region of interest" description="Disordered" evidence="1">
    <location>
        <begin position="51"/>
        <end position="282"/>
    </location>
</feature>
<feature type="region of interest" description="Disordered" evidence="1">
    <location>
        <begin position="1"/>
        <end position="38"/>
    </location>
</feature>
<name>A0ABM1EF82_PRICU</name>
<feature type="compositionally biased region" description="Basic and acidic residues" evidence="1">
    <location>
        <begin position="58"/>
        <end position="83"/>
    </location>
</feature>
<dbReference type="GeneID" id="106811667"/>
<feature type="compositionally biased region" description="Pro residues" evidence="1">
    <location>
        <begin position="84"/>
        <end position="99"/>
    </location>
</feature>
<evidence type="ECO:0000256" key="1">
    <source>
        <dbReference type="SAM" id="MobiDB-lite"/>
    </source>
</evidence>
<evidence type="ECO:0000313" key="2">
    <source>
        <dbReference type="Proteomes" id="UP000695022"/>
    </source>
</evidence>
<feature type="compositionally biased region" description="Basic residues" evidence="1">
    <location>
        <begin position="308"/>
        <end position="322"/>
    </location>
</feature>
<dbReference type="RefSeq" id="XP_014670853.1">
    <property type="nucleotide sequence ID" value="XM_014815367.1"/>
</dbReference>
<gene>
    <name evidence="3" type="primary">LOC106811667</name>
</gene>
<accession>A0ABM1EF82</accession>
<reference evidence="3" key="1">
    <citation type="submission" date="2025-08" db="UniProtKB">
        <authorList>
            <consortium name="RefSeq"/>
        </authorList>
    </citation>
    <scope>IDENTIFICATION</scope>
</reference>
<evidence type="ECO:0000313" key="3">
    <source>
        <dbReference type="RefSeq" id="XP_014670853.1"/>
    </source>
</evidence>
<keyword evidence="2" id="KW-1185">Reference proteome</keyword>
<dbReference type="Proteomes" id="UP000695022">
    <property type="component" value="Unplaced"/>
</dbReference>
<feature type="region of interest" description="Disordered" evidence="1">
    <location>
        <begin position="295"/>
        <end position="364"/>
    </location>
</feature>
<sequence length="364" mass="40985">MDAKKRKQMELQAAIAQQVDENKRKRQEEKKAAQQEDLRLERECERLALLAQQEQQAEQEKQRKAQMEQRRKFEDPMPPDSRRPPPASPEPHCPQPPAAAAPDSHRPPPASPLPKAHRPPPTVAPDFHLPPPAPPPPNARRPPPGSPAPSRLESSCYSADMEQESGSCHQETDDSSVLFNHHRKKDCAVQTDELADDLTRRSRTAKRAARDAAIAARPEWGSNQADTDSGGRKRIPNSQRDPRYEQQRVTREARIARRRDELQQLAQAPKLHTAMRGRQGAPLPRYHLHEDWCSDSEAASSISGRPNAVRRVRSGSPRRRQRAPSSPPIPAVQRRQQQQRHSPLPSLRLTSNRGLVSGAVTRRA</sequence>
<feature type="compositionally biased region" description="Pro residues" evidence="1">
    <location>
        <begin position="119"/>
        <end position="147"/>
    </location>
</feature>
<organism evidence="2 3">
    <name type="scientific">Priapulus caudatus</name>
    <name type="common">Priapulid worm</name>
    <dbReference type="NCBI Taxonomy" id="37621"/>
    <lineage>
        <taxon>Eukaryota</taxon>
        <taxon>Metazoa</taxon>
        <taxon>Ecdysozoa</taxon>
        <taxon>Scalidophora</taxon>
        <taxon>Priapulida</taxon>
        <taxon>Priapulimorpha</taxon>
        <taxon>Priapulimorphida</taxon>
        <taxon>Priapulidae</taxon>
        <taxon>Priapulus</taxon>
    </lineage>
</organism>
<feature type="compositionally biased region" description="Basic and acidic residues" evidence="1">
    <location>
        <begin position="20"/>
        <end position="38"/>
    </location>
</feature>
<proteinExistence type="predicted"/>
<protein>
    <submittedName>
        <fullName evidence="3">Serine/arginine repetitive matrix protein 1-like</fullName>
    </submittedName>
</protein>
<feature type="compositionally biased region" description="Basic and acidic residues" evidence="1">
    <location>
        <begin position="240"/>
        <end position="262"/>
    </location>
</feature>